<dbReference type="InterPro" id="IPR020617">
    <property type="entry name" value="Thiolase_C"/>
</dbReference>
<dbReference type="PROSITE" id="PS00099">
    <property type="entry name" value="THIOLASE_3"/>
    <property type="match status" value="1"/>
</dbReference>
<dbReference type="Pfam" id="PF02803">
    <property type="entry name" value="Thiolase_C"/>
    <property type="match status" value="1"/>
</dbReference>
<dbReference type="InterPro" id="IPR020610">
    <property type="entry name" value="Thiolase_AS"/>
</dbReference>
<organism evidence="8 9">
    <name type="scientific">Rhodococcus rhodochrous KG-21</name>
    <dbReference type="NCBI Taxonomy" id="1441923"/>
    <lineage>
        <taxon>Bacteria</taxon>
        <taxon>Bacillati</taxon>
        <taxon>Actinomycetota</taxon>
        <taxon>Actinomycetes</taxon>
        <taxon>Mycobacteriales</taxon>
        <taxon>Nocardiaceae</taxon>
        <taxon>Rhodococcus</taxon>
    </lineage>
</organism>
<reference evidence="9" key="2">
    <citation type="submission" date="2015-01" db="EMBL/GenBank/DDBJ databases">
        <title>Draft genome sequence of potential hydrocarbon metabolising strain of Rhodococcus rhodochrous.</title>
        <authorList>
            <person name="Aggarwal R.K."/>
            <person name="Dawar C."/>
        </authorList>
    </citation>
    <scope>NUCLEOTIDE SEQUENCE [LARGE SCALE GENOMIC DNA]</scope>
    <source>
        <strain evidence="9">KG-21</strain>
    </source>
</reference>
<dbReference type="NCBIfam" id="TIGR01930">
    <property type="entry name" value="AcCoA-C-Actrans"/>
    <property type="match status" value="1"/>
</dbReference>
<evidence type="ECO:0000256" key="3">
    <source>
        <dbReference type="ARBA" id="ARBA00023315"/>
    </source>
</evidence>
<dbReference type="PANTHER" id="PTHR43365">
    <property type="entry name" value="BLR7806 PROTEIN"/>
    <property type="match status" value="1"/>
</dbReference>
<dbReference type="CDD" id="cd00751">
    <property type="entry name" value="thiolase"/>
    <property type="match status" value="1"/>
</dbReference>
<name>A0A0M8PPI3_RHORH</name>
<feature type="active site" description="Acyl-thioester intermediate" evidence="4">
    <location>
        <position position="93"/>
    </location>
</feature>
<evidence type="ECO:0000313" key="8">
    <source>
        <dbReference type="EMBL" id="KOS55928.1"/>
    </source>
</evidence>
<feature type="active site" description="Proton acceptor" evidence="4">
    <location>
        <position position="360"/>
    </location>
</feature>
<dbReference type="InterPro" id="IPR020615">
    <property type="entry name" value="Thiolase_acyl_enz_int_AS"/>
</dbReference>
<dbReference type="NCBIfam" id="NF006090">
    <property type="entry name" value="PRK08242.1"/>
    <property type="match status" value="1"/>
</dbReference>
<accession>A0A0M8PPI3</accession>
<dbReference type="EMBL" id="AZYO01000027">
    <property type="protein sequence ID" value="KOS55928.1"/>
    <property type="molecule type" value="Genomic_DNA"/>
</dbReference>
<evidence type="ECO:0000259" key="7">
    <source>
        <dbReference type="Pfam" id="PF02803"/>
    </source>
</evidence>
<dbReference type="InterPro" id="IPR016039">
    <property type="entry name" value="Thiolase-like"/>
</dbReference>
<dbReference type="EC" id="2.3.1.9" evidence="8"/>
<dbReference type="InterPro" id="IPR020613">
    <property type="entry name" value="Thiolase_CS"/>
</dbReference>
<dbReference type="Pfam" id="PF00108">
    <property type="entry name" value="Thiolase_N"/>
    <property type="match status" value="1"/>
</dbReference>
<feature type="domain" description="Thiolase C-terminal" evidence="7">
    <location>
        <begin position="282"/>
        <end position="403"/>
    </location>
</feature>
<evidence type="ECO:0000256" key="5">
    <source>
        <dbReference type="RuleBase" id="RU003557"/>
    </source>
</evidence>
<dbReference type="PROSITE" id="PS00098">
    <property type="entry name" value="THIOLASE_1"/>
    <property type="match status" value="1"/>
</dbReference>
<feature type="domain" description="Thiolase N-terminal" evidence="6">
    <location>
        <begin position="6"/>
        <end position="231"/>
    </location>
</feature>
<keyword evidence="3 5" id="KW-0012">Acyltransferase</keyword>
<gene>
    <name evidence="8" type="ORF">Z051_12070</name>
</gene>
<dbReference type="GO" id="GO:0003985">
    <property type="term" value="F:acetyl-CoA C-acetyltransferase activity"/>
    <property type="evidence" value="ECO:0007669"/>
    <property type="project" value="UniProtKB-EC"/>
</dbReference>
<dbReference type="PANTHER" id="PTHR43365:SF1">
    <property type="entry name" value="ACETYL-COA C-ACYLTRANSFERASE"/>
    <property type="match status" value="1"/>
</dbReference>
<dbReference type="PATRIC" id="fig|1441923.3.peg.2654"/>
<sequence length="404" mass="42354">MTSEAFIYEAIRTPRGRGKKTGSLHSVKPISLVTGLIDELRVRFPDLDENRISDLILGVVGPVGDQGADIARTAVTAARMPDTVGGVQINRFCASGLEAVNMAAQKVRSGWDELVVAGGVESMSRVPMGSDGGPWALDPATNYDTYFVPQGVSADLIATMEGFSREDVDAYALRSQQLAAAAWSGGYFAKSVVPVKDQNGLTVLDHDEHMRPDTTLAGLAGLQPSFAMVGEMGGFDAVALQKYHFVEKIDHVHHGGNSSGIVDGAALVLVGSEQAGKDMGLTPRARIVATATSGADSTIMLTGPTPAAHKVLAAAGLTVDDIDLFEINEAFASVVLKFQKDLKIPDEKLNVNGGAIAMGHPLGATGAMIMGTMVDELERRGARRALVTLCIGGGMGVATIIERV</sequence>
<proteinExistence type="inferred from homology"/>
<dbReference type="AlphaFoldDB" id="A0A0M8PPI3"/>
<dbReference type="PROSITE" id="PS00737">
    <property type="entry name" value="THIOLASE_2"/>
    <property type="match status" value="1"/>
</dbReference>
<evidence type="ECO:0000256" key="4">
    <source>
        <dbReference type="PIRSR" id="PIRSR000429-1"/>
    </source>
</evidence>
<reference evidence="8 9" key="1">
    <citation type="journal article" date="2015" name="Genome Announc.">
        <title>Draft Genome Sequence of Rhodococcus rhodochrous Strain KG-21, a Soil Isolate from Oil Fields of Krishna-Godavari Basin, India.</title>
        <authorList>
            <person name="Dawar C."/>
            <person name="Aggarwal R.K."/>
        </authorList>
    </citation>
    <scope>NUCLEOTIDE SEQUENCE [LARGE SCALE GENOMIC DNA]</scope>
    <source>
        <strain evidence="8 9">KG-21</strain>
    </source>
</reference>
<comment type="similarity">
    <text evidence="1 5">Belongs to the thiolase-like superfamily. Thiolase family.</text>
</comment>
<dbReference type="InterPro" id="IPR020616">
    <property type="entry name" value="Thiolase_N"/>
</dbReference>
<dbReference type="Gene3D" id="3.40.47.10">
    <property type="match status" value="2"/>
</dbReference>
<evidence type="ECO:0000256" key="2">
    <source>
        <dbReference type="ARBA" id="ARBA00022679"/>
    </source>
</evidence>
<dbReference type="RefSeq" id="WP_003935381.1">
    <property type="nucleotide sequence ID" value="NZ_AZYO01000027.1"/>
</dbReference>
<keyword evidence="2 5" id="KW-0808">Transferase</keyword>
<feature type="active site" description="Proton acceptor" evidence="4">
    <location>
        <position position="390"/>
    </location>
</feature>
<evidence type="ECO:0000259" key="6">
    <source>
        <dbReference type="Pfam" id="PF00108"/>
    </source>
</evidence>
<protein>
    <submittedName>
        <fullName evidence="8">Acetyl-CoA acetyltransferase</fullName>
        <ecNumber evidence="8">2.3.1.9</ecNumber>
    </submittedName>
</protein>
<dbReference type="PIRSF" id="PIRSF000429">
    <property type="entry name" value="Ac-CoA_Ac_transf"/>
    <property type="match status" value="1"/>
</dbReference>
<evidence type="ECO:0000313" key="9">
    <source>
        <dbReference type="Proteomes" id="UP000037712"/>
    </source>
</evidence>
<dbReference type="InterPro" id="IPR002155">
    <property type="entry name" value="Thiolase"/>
</dbReference>
<dbReference type="SUPFAM" id="SSF53901">
    <property type="entry name" value="Thiolase-like"/>
    <property type="match status" value="2"/>
</dbReference>
<evidence type="ECO:0000256" key="1">
    <source>
        <dbReference type="ARBA" id="ARBA00010982"/>
    </source>
</evidence>
<dbReference type="Proteomes" id="UP000037712">
    <property type="component" value="Unassembled WGS sequence"/>
</dbReference>
<comment type="caution">
    <text evidence="8">The sequence shown here is derived from an EMBL/GenBank/DDBJ whole genome shotgun (WGS) entry which is preliminary data.</text>
</comment>